<gene>
    <name evidence="7" type="primary">Slc66a1</name>
</gene>
<name>A0A6F9DS79_9ASCI</name>
<feature type="transmembrane region" description="Helical" evidence="6">
    <location>
        <begin position="85"/>
        <end position="106"/>
    </location>
</feature>
<evidence type="ECO:0000256" key="1">
    <source>
        <dbReference type="ARBA" id="ARBA00004141"/>
    </source>
</evidence>
<evidence type="ECO:0000256" key="4">
    <source>
        <dbReference type="ARBA" id="ARBA00023136"/>
    </source>
</evidence>
<protein>
    <submittedName>
        <fullName evidence="7">Lysosomal amino acid transporter 1 homolog</fullName>
    </submittedName>
</protein>
<organism evidence="7">
    <name type="scientific">Phallusia mammillata</name>
    <dbReference type="NCBI Taxonomy" id="59560"/>
    <lineage>
        <taxon>Eukaryota</taxon>
        <taxon>Metazoa</taxon>
        <taxon>Chordata</taxon>
        <taxon>Tunicata</taxon>
        <taxon>Ascidiacea</taxon>
        <taxon>Phlebobranchia</taxon>
        <taxon>Ascidiidae</taxon>
        <taxon>Phallusia</taxon>
    </lineage>
</organism>
<dbReference type="AlphaFoldDB" id="A0A6F9DS79"/>
<dbReference type="GO" id="GO:0098852">
    <property type="term" value="C:lytic vacuole membrane"/>
    <property type="evidence" value="ECO:0007669"/>
    <property type="project" value="UniProtKB-ARBA"/>
</dbReference>
<dbReference type="PANTHER" id="PTHR16201:SF34">
    <property type="entry name" value="LYSOSOMAL AMINO ACID TRANSPORTER 1"/>
    <property type="match status" value="1"/>
</dbReference>
<dbReference type="Pfam" id="PF04193">
    <property type="entry name" value="PQ-loop"/>
    <property type="match status" value="2"/>
</dbReference>
<dbReference type="GO" id="GO:0015174">
    <property type="term" value="F:basic amino acid transmembrane transporter activity"/>
    <property type="evidence" value="ECO:0007669"/>
    <property type="project" value="UniProtKB-ARBA"/>
</dbReference>
<evidence type="ECO:0000256" key="3">
    <source>
        <dbReference type="ARBA" id="ARBA00022989"/>
    </source>
</evidence>
<feature type="transmembrane region" description="Helical" evidence="6">
    <location>
        <begin position="208"/>
        <end position="231"/>
    </location>
</feature>
<evidence type="ECO:0000313" key="7">
    <source>
        <dbReference type="EMBL" id="CAB3266304.1"/>
    </source>
</evidence>
<dbReference type="InterPro" id="IPR006603">
    <property type="entry name" value="PQ-loop_rpt"/>
</dbReference>
<proteinExistence type="evidence at transcript level"/>
<feature type="transmembrane region" description="Helical" evidence="6">
    <location>
        <begin position="252"/>
        <end position="269"/>
    </location>
</feature>
<keyword evidence="4 6" id="KW-0472">Membrane</keyword>
<keyword evidence="3 6" id="KW-1133">Transmembrane helix</keyword>
<feature type="transmembrane region" description="Helical" evidence="6">
    <location>
        <begin position="112"/>
        <end position="136"/>
    </location>
</feature>
<evidence type="ECO:0000256" key="5">
    <source>
        <dbReference type="ARBA" id="ARBA00038039"/>
    </source>
</evidence>
<comment type="similarity">
    <text evidence="5">Belongs to the laat-1 family.</text>
</comment>
<accession>A0A6F9DS79</accession>
<dbReference type="EMBL" id="LR790442">
    <property type="protein sequence ID" value="CAB3266304.1"/>
    <property type="molecule type" value="mRNA"/>
</dbReference>
<sequence length="337" mass="38199">MYPINPLTALLNDPYSNASGANITNSSCLAPDPIVWVHEIFDECIYNVKEEIGFIFGLISILCWICASLPQLYENYKKGKVDEALSFWFLLMWLLGDSSNMVGCILTDQFPIQLYTAVYYVSMDIIMLVQFVYYAWKHKRANKAQRGVINDAFMNSSGRPSERIICCLFFSIMLPFAMYQKSLNPSISYTSNSRIGRNILSVSKDPSFIVWTPKTIIGYAVGCISSAFYLGSRLPQIRKNYLRQQTEGVSPIMFFLAVSGNTLYGASILMQDPNPGHTWSEFLLFHMPWLIGSLGTLALDFTILIQILYYGNKCCTKKFKPVLLVEDNDQDNNPLLV</sequence>
<dbReference type="SMART" id="SM00679">
    <property type="entry name" value="CTNS"/>
    <property type="match status" value="2"/>
</dbReference>
<keyword evidence="2 6" id="KW-0812">Transmembrane</keyword>
<evidence type="ECO:0000256" key="2">
    <source>
        <dbReference type="ARBA" id="ARBA00022692"/>
    </source>
</evidence>
<reference evidence="7" key="1">
    <citation type="submission" date="2020-04" db="EMBL/GenBank/DDBJ databases">
        <authorList>
            <person name="Neveu A P."/>
        </authorList>
    </citation>
    <scope>NUCLEOTIDE SEQUENCE</scope>
    <source>
        <tissue evidence="7">Whole embryo</tissue>
    </source>
</reference>
<dbReference type="FunFam" id="1.20.1280.290:FF:000009">
    <property type="entry name" value="PQ loop repeat family protein"/>
    <property type="match status" value="1"/>
</dbReference>
<dbReference type="InterPro" id="IPR051415">
    <property type="entry name" value="LAAT-1"/>
</dbReference>
<dbReference type="Gene3D" id="1.20.1280.290">
    <property type="match status" value="2"/>
</dbReference>
<comment type="subcellular location">
    <subcellularLocation>
        <location evidence="1">Membrane</location>
        <topology evidence="1">Multi-pass membrane protein</topology>
    </subcellularLocation>
</comment>
<feature type="transmembrane region" description="Helical" evidence="6">
    <location>
        <begin position="52"/>
        <end position="73"/>
    </location>
</feature>
<feature type="transmembrane region" description="Helical" evidence="6">
    <location>
        <begin position="164"/>
        <end position="180"/>
    </location>
</feature>
<dbReference type="PANTHER" id="PTHR16201">
    <property type="entry name" value="SEVEN TRANSMEMBRANE PROTEIN 1-RELATED"/>
    <property type="match status" value="1"/>
</dbReference>
<evidence type="ECO:0000256" key="6">
    <source>
        <dbReference type="SAM" id="Phobius"/>
    </source>
</evidence>
<feature type="transmembrane region" description="Helical" evidence="6">
    <location>
        <begin position="289"/>
        <end position="310"/>
    </location>
</feature>